<dbReference type="InterPro" id="IPR051063">
    <property type="entry name" value="PDI"/>
</dbReference>
<comment type="similarity">
    <text evidence="1">Belongs to the protein disulfide isomerase family.</text>
</comment>
<dbReference type="SUPFAM" id="SSF52833">
    <property type="entry name" value="Thioredoxin-like"/>
    <property type="match status" value="1"/>
</dbReference>
<comment type="caution">
    <text evidence="4">The sequence shown here is derived from an EMBL/GenBank/DDBJ whole genome shotgun (WGS) entry which is preliminary data.</text>
</comment>
<dbReference type="InterPro" id="IPR013766">
    <property type="entry name" value="Thioredoxin_domain"/>
</dbReference>
<dbReference type="InterPro" id="IPR036249">
    <property type="entry name" value="Thioredoxin-like_sf"/>
</dbReference>
<evidence type="ECO:0000313" key="4">
    <source>
        <dbReference type="EMBL" id="KAK8438289.1"/>
    </source>
</evidence>
<keyword evidence="5" id="KW-1185">Reference proteome</keyword>
<evidence type="ECO:0000259" key="3">
    <source>
        <dbReference type="PROSITE" id="PS51352"/>
    </source>
</evidence>
<dbReference type="PANTHER" id="PTHR45672:SF3">
    <property type="entry name" value="THIOREDOXIN DOMAIN-CONTAINING PROTEIN 5"/>
    <property type="match status" value="1"/>
</dbReference>
<dbReference type="Gene3D" id="3.40.30.10">
    <property type="entry name" value="Glutaredoxin"/>
    <property type="match status" value="1"/>
</dbReference>
<dbReference type="GO" id="GO:0005783">
    <property type="term" value="C:endoplasmic reticulum"/>
    <property type="evidence" value="ECO:0007669"/>
    <property type="project" value="TreeGrafter"/>
</dbReference>
<evidence type="ECO:0000256" key="1">
    <source>
        <dbReference type="ARBA" id="ARBA00006347"/>
    </source>
</evidence>
<protein>
    <submittedName>
        <fullName evidence="4">Protein disulfide-isomerase domain</fullName>
    </submittedName>
</protein>
<dbReference type="AlphaFoldDB" id="A0AAW0V7R2"/>
<keyword evidence="2" id="KW-0732">Signal</keyword>
<dbReference type="GO" id="GO:0006457">
    <property type="term" value="P:protein folding"/>
    <property type="evidence" value="ECO:0007669"/>
    <property type="project" value="TreeGrafter"/>
</dbReference>
<reference evidence="4 5" key="1">
    <citation type="journal article" date="2017" name="Clin. Infect. Dis.">
        <title>Simultaneous emergence of multidrug-resistant Candida auris on 3 continents confirmed by whole-genome sequencing and epidemiological analyses.</title>
        <authorList>
            <person name="Lockhart S.R."/>
            <person name="Etienne K.A."/>
            <person name="Vallabhaneni S."/>
            <person name="Farooqi J."/>
            <person name="Chowdhary A."/>
            <person name="Govender N.P."/>
            <person name="Colombo A.L."/>
            <person name="Calvo B."/>
            <person name="Cuomo C.A."/>
            <person name="Desjardins C.A."/>
            <person name="Berkow E.L."/>
            <person name="Castanheira M."/>
            <person name="Magobo R.E."/>
            <person name="Jabeen K."/>
            <person name="Asghar R.J."/>
            <person name="Meis J.F."/>
            <person name="Jackson B."/>
            <person name="Chiller T."/>
            <person name="Litvintseva A.P."/>
        </authorList>
    </citation>
    <scope>NUCLEOTIDE SEQUENCE [LARGE SCALE GENOMIC DNA]</scope>
    <source>
        <strain evidence="4 5">B8441</strain>
    </source>
</reference>
<organism evidence="4 5">
    <name type="scientific">Candidozyma auris</name>
    <name type="common">Yeast</name>
    <name type="synonym">Candida auris</name>
    <dbReference type="NCBI Taxonomy" id="498019"/>
    <lineage>
        <taxon>Eukaryota</taxon>
        <taxon>Fungi</taxon>
        <taxon>Dikarya</taxon>
        <taxon>Ascomycota</taxon>
        <taxon>Saccharomycotina</taxon>
        <taxon>Pichiomycetes</taxon>
        <taxon>Metschnikowiaceae</taxon>
        <taxon>Candidozyma</taxon>
    </lineage>
</organism>
<reference evidence="4 5" key="2">
    <citation type="journal article" date="2018" name="Nat. Commun.">
        <title>Genomic insights into multidrug-resistance, mating and virulence in Candida auris and related emerging species.</title>
        <authorList>
            <person name="Munoz J.F."/>
            <person name="Gade L."/>
            <person name="Chow N.A."/>
            <person name="Loparev V.N."/>
            <person name="Juieng P."/>
            <person name="Berkow E.L."/>
            <person name="Farrer R.A."/>
            <person name="Litvintseva A.P."/>
            <person name="Cuomo C.A."/>
        </authorList>
    </citation>
    <scope>GENOME REANNOTATION</scope>
    <source>
        <strain evidence="4 5">B8441</strain>
    </source>
</reference>
<dbReference type="PROSITE" id="PS51352">
    <property type="entry name" value="THIOREDOXIN_2"/>
    <property type="match status" value="1"/>
</dbReference>
<dbReference type="Proteomes" id="UP000230249">
    <property type="component" value="Unassembled WGS sequence"/>
</dbReference>
<evidence type="ECO:0000313" key="5">
    <source>
        <dbReference type="Proteomes" id="UP000230249"/>
    </source>
</evidence>
<dbReference type="EMBL" id="PEKT03000007">
    <property type="protein sequence ID" value="KAK8438289.1"/>
    <property type="molecule type" value="Genomic_DNA"/>
</dbReference>
<dbReference type="Pfam" id="PF00085">
    <property type="entry name" value="Thioredoxin"/>
    <property type="match status" value="1"/>
</dbReference>
<evidence type="ECO:0000256" key="2">
    <source>
        <dbReference type="ARBA" id="ARBA00022729"/>
    </source>
</evidence>
<gene>
    <name evidence="4" type="ORF">B9J08_05370</name>
</gene>
<sequence length="354" mass="40304">MYLFYSLIFTVTLASNVLVGTDHNLTSLLFHSQKTTLVDFYAEWCRHCKLLMPTIENLAERFAIKHEIQIVKVNGDKDGRKMAKKYNVGGYPTLLLFIEGSKKPVQYIGVRDFESISNFIQVASGVRLDDETAISKKDLGFSLMKTTDMNFTDQAFNDKPTLVLIQGGTHFSEELSSSWYKMALDNENSNLQYIEHFFADDIELESPVLMGLDGEGHINSILLPVSSSEHLSAFVSHHSALVNLPNATGNETFRDFNVSFEEYDGTSCIAILDFLIKVDDSKFYQNRKNIGDLRIMSYYHSLIHMLRDNKQALSVELTRLQCLLQQSNISLTQDAKCFTKLRVKILQGMIKYKQ</sequence>
<dbReference type="PRINTS" id="PR00421">
    <property type="entry name" value="THIOREDOXIN"/>
</dbReference>
<accession>A0AAW0V7R2</accession>
<proteinExistence type="inferred from homology"/>
<dbReference type="PANTHER" id="PTHR45672">
    <property type="entry name" value="PROTEIN DISULFIDE-ISOMERASE C17H9.14C-RELATED"/>
    <property type="match status" value="1"/>
</dbReference>
<feature type="domain" description="Thioredoxin" evidence="3">
    <location>
        <begin position="2"/>
        <end position="125"/>
    </location>
</feature>
<name>A0AAW0V7R2_CANAR</name>
<dbReference type="GO" id="GO:0003756">
    <property type="term" value="F:protein disulfide isomerase activity"/>
    <property type="evidence" value="ECO:0007669"/>
    <property type="project" value="TreeGrafter"/>
</dbReference>